<dbReference type="GO" id="GO:0000045">
    <property type="term" value="P:autophagosome assembly"/>
    <property type="evidence" value="ECO:0007669"/>
    <property type="project" value="TreeGrafter"/>
</dbReference>
<comment type="similarity">
    <text evidence="1">Belongs to the beclin family.</text>
</comment>
<keyword evidence="2" id="KW-0175">Coiled coil</keyword>
<proteinExistence type="inferred from homology"/>
<evidence type="ECO:0000256" key="2">
    <source>
        <dbReference type="SAM" id="Coils"/>
    </source>
</evidence>
<dbReference type="InterPro" id="IPR040455">
    <property type="entry name" value="Atg6_BARA"/>
</dbReference>
<name>A0A1R2BKC3_9CILI</name>
<dbReference type="InterPro" id="IPR038274">
    <property type="entry name" value="Atg6/Beclin_C_sf"/>
</dbReference>
<evidence type="ECO:0000313" key="4">
    <source>
        <dbReference type="EMBL" id="OMJ77214.1"/>
    </source>
</evidence>
<dbReference type="GO" id="GO:0000423">
    <property type="term" value="P:mitophagy"/>
    <property type="evidence" value="ECO:0007669"/>
    <property type="project" value="TreeGrafter"/>
</dbReference>
<evidence type="ECO:0000313" key="5">
    <source>
        <dbReference type="Proteomes" id="UP000187209"/>
    </source>
</evidence>
<dbReference type="EMBL" id="MPUH01000587">
    <property type="protein sequence ID" value="OMJ77214.1"/>
    <property type="molecule type" value="Genomic_DNA"/>
</dbReference>
<evidence type="ECO:0000256" key="1">
    <source>
        <dbReference type="ARBA" id="ARBA00005965"/>
    </source>
</evidence>
<feature type="domain" description="Atg6 BARA" evidence="3">
    <location>
        <begin position="174"/>
        <end position="337"/>
    </location>
</feature>
<dbReference type="PANTHER" id="PTHR12768:SF4">
    <property type="entry name" value="BECLIN-1"/>
    <property type="match status" value="1"/>
</dbReference>
<dbReference type="GO" id="GO:0043548">
    <property type="term" value="F:phosphatidylinositol 3-kinase binding"/>
    <property type="evidence" value="ECO:0007669"/>
    <property type="project" value="TreeGrafter"/>
</dbReference>
<dbReference type="PANTHER" id="PTHR12768">
    <property type="entry name" value="BECLIN 1"/>
    <property type="match status" value="1"/>
</dbReference>
<dbReference type="GO" id="GO:0034272">
    <property type="term" value="C:phosphatidylinositol 3-kinase complex, class III, type II"/>
    <property type="evidence" value="ECO:0007669"/>
    <property type="project" value="TreeGrafter"/>
</dbReference>
<dbReference type="Gene3D" id="1.10.418.40">
    <property type="entry name" value="Autophagy protein 6/Beclin 1"/>
    <property type="match status" value="1"/>
</dbReference>
<dbReference type="Pfam" id="PF04111">
    <property type="entry name" value="APG6"/>
    <property type="match status" value="1"/>
</dbReference>
<reference evidence="4 5" key="1">
    <citation type="submission" date="2016-11" db="EMBL/GenBank/DDBJ databases">
        <title>The macronuclear genome of Stentor coeruleus: a giant cell with tiny introns.</title>
        <authorList>
            <person name="Slabodnick M."/>
            <person name="Ruby J.G."/>
            <person name="Reiff S.B."/>
            <person name="Swart E.C."/>
            <person name="Gosai S."/>
            <person name="Prabakaran S."/>
            <person name="Witkowska E."/>
            <person name="Larue G.E."/>
            <person name="Fisher S."/>
            <person name="Freeman R.M."/>
            <person name="Gunawardena J."/>
            <person name="Chu W."/>
            <person name="Stover N.A."/>
            <person name="Gregory B.D."/>
            <person name="Nowacki M."/>
            <person name="Derisi J."/>
            <person name="Roy S.W."/>
            <person name="Marshall W.F."/>
            <person name="Sood P."/>
        </authorList>
    </citation>
    <scope>NUCLEOTIDE SEQUENCE [LARGE SCALE GENOMIC DNA]</scope>
    <source>
        <strain evidence="4">WM001</strain>
    </source>
</reference>
<dbReference type="Proteomes" id="UP000187209">
    <property type="component" value="Unassembled WGS sequence"/>
</dbReference>
<dbReference type="GO" id="GO:0030674">
    <property type="term" value="F:protein-macromolecule adaptor activity"/>
    <property type="evidence" value="ECO:0007669"/>
    <property type="project" value="TreeGrafter"/>
</dbReference>
<evidence type="ECO:0000259" key="3">
    <source>
        <dbReference type="Pfam" id="PF04111"/>
    </source>
</evidence>
<organism evidence="4 5">
    <name type="scientific">Stentor coeruleus</name>
    <dbReference type="NCBI Taxonomy" id="5963"/>
    <lineage>
        <taxon>Eukaryota</taxon>
        <taxon>Sar</taxon>
        <taxon>Alveolata</taxon>
        <taxon>Ciliophora</taxon>
        <taxon>Postciliodesmatophora</taxon>
        <taxon>Heterotrichea</taxon>
        <taxon>Heterotrichida</taxon>
        <taxon>Stentoridae</taxon>
        <taxon>Stentor</taxon>
    </lineage>
</organism>
<dbReference type="AlphaFoldDB" id="A0A1R2BKC3"/>
<dbReference type="GO" id="GO:0034271">
    <property type="term" value="C:phosphatidylinositol 3-kinase complex, class III, type I"/>
    <property type="evidence" value="ECO:0007669"/>
    <property type="project" value="TreeGrafter"/>
</dbReference>
<sequence length="340" mass="39420">MEINSCLVCSEALNNENTEQNVESENMEVSFYEDMKKTQILNNICLTNEGAILCKACKHELIQKYSEKILVLETTNKNLTQSLEDIKDQLGFINTNKHKNPNFLYESLKACDDTEKSLQEQIKNLEISLEEADKNIEKLDQEDLIIQAKMLETLDPYLESNTRKHVIEEEIKYLTNEDIMLKIFVIDSQDKIGTINGLRLGRLDHILVHWDEINAAWGFCALLLLGLYQKNNLKSSKISLYPLGSASRISYMKIDKERFELFFSDYDYTGKIKRFNKAQCMFLELLKEYEDIIQDKGVPYNIVLGSIGGISIEFNPTQKTSWTNALRFMLQNLNYFLNKL</sequence>
<comment type="caution">
    <text evidence="4">The sequence shown here is derived from an EMBL/GenBank/DDBJ whole genome shotgun (WGS) entry which is preliminary data.</text>
</comment>
<dbReference type="OrthoDB" id="20368at2759"/>
<accession>A0A1R2BKC3</accession>
<keyword evidence="5" id="KW-1185">Reference proteome</keyword>
<protein>
    <recommendedName>
        <fullName evidence="3">Atg6 BARA domain-containing protein</fullName>
    </recommendedName>
</protein>
<feature type="coiled-coil region" evidence="2">
    <location>
        <begin position="62"/>
        <end position="142"/>
    </location>
</feature>
<dbReference type="InterPro" id="IPR007243">
    <property type="entry name" value="Atg6/Beclin"/>
</dbReference>
<dbReference type="GO" id="GO:0000407">
    <property type="term" value="C:phagophore assembly site"/>
    <property type="evidence" value="ECO:0007669"/>
    <property type="project" value="TreeGrafter"/>
</dbReference>
<dbReference type="GO" id="GO:0045324">
    <property type="term" value="P:late endosome to vacuole transport"/>
    <property type="evidence" value="ECO:0007669"/>
    <property type="project" value="TreeGrafter"/>
</dbReference>
<gene>
    <name evidence="4" type="ORF">SteCoe_23251</name>
</gene>
<dbReference type="GO" id="GO:0006995">
    <property type="term" value="P:cellular response to nitrogen starvation"/>
    <property type="evidence" value="ECO:0007669"/>
    <property type="project" value="TreeGrafter"/>
</dbReference>